<sequence>MKIFVAVLSIGLLGIVGVANSQSFYSYRGGRDVIVSLGTGTSSYFGDLKDPGDYIDAKPNINLGAQYFFNPRLSTRIELNWFQLNGDDSDAEAEGRVVRNLSFSSNNYEVSIVGILNAFPNGRRFYQRPQFNLYGFLGVGGLYFNPKAELNGKKYALQPLATEGVEYSRFTFVVPFGAGVKYKVGPFFNIALEGGYRLTFTDYLDDVSTNYVDNSSFTNPTAAALADRRPEI</sequence>
<keyword evidence="3" id="KW-1185">Reference proteome</keyword>
<evidence type="ECO:0000259" key="1">
    <source>
        <dbReference type="Pfam" id="PF19573"/>
    </source>
</evidence>
<feature type="domain" description="DUF6089" evidence="1">
    <location>
        <begin position="37"/>
        <end position="208"/>
    </location>
</feature>
<organism evidence="2 3">
    <name type="scientific">Fulvivirga kasyanovii</name>
    <dbReference type="NCBI Taxonomy" id="396812"/>
    <lineage>
        <taxon>Bacteria</taxon>
        <taxon>Pseudomonadati</taxon>
        <taxon>Bacteroidota</taxon>
        <taxon>Cytophagia</taxon>
        <taxon>Cytophagales</taxon>
        <taxon>Fulvivirgaceae</taxon>
        <taxon>Fulvivirga</taxon>
    </lineage>
</organism>
<dbReference type="EMBL" id="SMLW01000365">
    <property type="protein sequence ID" value="MTI24103.1"/>
    <property type="molecule type" value="Genomic_DNA"/>
</dbReference>
<dbReference type="InterPro" id="IPR045743">
    <property type="entry name" value="DUF6089"/>
</dbReference>
<name>A0ABW9RJB2_9BACT</name>
<accession>A0ABW9RJB2</accession>
<evidence type="ECO:0000313" key="2">
    <source>
        <dbReference type="EMBL" id="MTI24103.1"/>
    </source>
</evidence>
<dbReference type="Proteomes" id="UP000798808">
    <property type="component" value="Unassembled WGS sequence"/>
</dbReference>
<feature type="non-terminal residue" evidence="2">
    <location>
        <position position="232"/>
    </location>
</feature>
<dbReference type="Gene3D" id="2.40.160.20">
    <property type="match status" value="1"/>
</dbReference>
<reference evidence="2 3" key="1">
    <citation type="submission" date="2019-02" db="EMBL/GenBank/DDBJ databases">
        <authorList>
            <person name="Goldberg S.R."/>
            <person name="Haltli B.A."/>
            <person name="Correa H."/>
            <person name="Russell K.G."/>
        </authorList>
    </citation>
    <scope>NUCLEOTIDE SEQUENCE [LARGE SCALE GENOMIC DNA]</scope>
    <source>
        <strain evidence="2 3">JCM 16186</strain>
    </source>
</reference>
<evidence type="ECO:0000313" key="3">
    <source>
        <dbReference type="Proteomes" id="UP000798808"/>
    </source>
</evidence>
<proteinExistence type="predicted"/>
<dbReference type="RefSeq" id="WP_155169725.1">
    <property type="nucleotide sequence ID" value="NZ_SMLW01000365.1"/>
</dbReference>
<protein>
    <recommendedName>
        <fullName evidence="1">DUF6089 domain-containing protein</fullName>
    </recommendedName>
</protein>
<dbReference type="Pfam" id="PF19573">
    <property type="entry name" value="DUF6089"/>
    <property type="match status" value="1"/>
</dbReference>
<dbReference type="InterPro" id="IPR011250">
    <property type="entry name" value="OMP/PagP_B-barrel"/>
</dbReference>
<dbReference type="SUPFAM" id="SSF56925">
    <property type="entry name" value="OMPA-like"/>
    <property type="match status" value="1"/>
</dbReference>
<gene>
    <name evidence="2" type="ORF">E1163_04000</name>
</gene>
<comment type="caution">
    <text evidence="2">The sequence shown here is derived from an EMBL/GenBank/DDBJ whole genome shotgun (WGS) entry which is preliminary data.</text>
</comment>